<feature type="binding site" evidence="8">
    <location>
        <position position="103"/>
    </location>
    <ligand>
        <name>Zn(2+)</name>
        <dbReference type="ChEBI" id="CHEBI:29105"/>
        <note>catalytic</note>
    </ligand>
</feature>
<keyword evidence="5 8" id="KW-0862">Zinc</keyword>
<comment type="cofactor">
    <cofactor evidence="8">
        <name>Zn(2+)</name>
        <dbReference type="ChEBI" id="CHEBI:29105"/>
    </cofactor>
    <text evidence="8">Binds 1 zinc ion per subunit.</text>
</comment>
<dbReference type="GO" id="GO:0006508">
    <property type="term" value="P:proteolysis"/>
    <property type="evidence" value="ECO:0007669"/>
    <property type="project" value="UniProtKB-KW"/>
</dbReference>
<dbReference type="Gene3D" id="3.90.132.10">
    <property type="entry name" value="Leishmanolysin , domain 2"/>
    <property type="match status" value="1"/>
</dbReference>
<sequence length="497" mass="54017">MPIPTEHFGATRKCDSCPKEGCTGGICTYTEAQGVENTDFLLYIRSAITDYCGARTLAYASSCQKDQYDRPTFGMVNFCPSQISTAAEDYDSQVATAMHEITHALGFSAQFFPLMRYPDGTPRTPRDANGRPPTFKTGTCPNGSPIDYYVEPSTNTVQHSTERGHVVSKMVTPKVAAFVKAHFNCSSLTGAEIEQQDDSGCLGSHWEERIFEPEYMTPVDSHRNVFSALTLAFFEDSGWYRAIPSAAERLHFGENRGCAFATEKCINPDTGKSVAADHFCTSDSAESCSVDAGSRSVCTISTGKSIPRDYRYFPGAPTKGGDDFADFCPMNVGYTYGDCSNPANLVFPSKTKINILGEFYCSNCKCTATTLRSDDSTNWLVNSRRQTGCYAMRCIAPADGSNDPSKTIIEFSIPRSKTKDAVAVNCTSKGAQLSVPGFSGLLTCPDPSVICDSAESFTFADDITTSTNLRSSSATHAATSWLTMLLGWAFTAYALWQ</sequence>
<comment type="similarity">
    <text evidence="1">Belongs to the peptidase M8 family.</text>
</comment>
<evidence type="ECO:0000313" key="9">
    <source>
        <dbReference type="EMBL" id="EGZ07027.1"/>
    </source>
</evidence>
<name>G5ACF3_PHYSP</name>
<dbReference type="PANTHER" id="PTHR10942:SF0">
    <property type="entry name" value="LEISHMANOLYSIN-LIKE PEPTIDASE"/>
    <property type="match status" value="1"/>
</dbReference>
<evidence type="ECO:0000256" key="7">
    <source>
        <dbReference type="PIRSR" id="PIRSR601577-1"/>
    </source>
</evidence>
<dbReference type="Proteomes" id="UP000002640">
    <property type="component" value="Unassembled WGS sequence"/>
</dbReference>
<dbReference type="SUPFAM" id="SSF55486">
    <property type="entry name" value="Metalloproteases ('zincins'), catalytic domain"/>
    <property type="match status" value="1"/>
</dbReference>
<dbReference type="GO" id="GO:0007155">
    <property type="term" value="P:cell adhesion"/>
    <property type="evidence" value="ECO:0007669"/>
    <property type="project" value="InterPro"/>
</dbReference>
<dbReference type="GO" id="GO:0046872">
    <property type="term" value="F:metal ion binding"/>
    <property type="evidence" value="ECO:0007669"/>
    <property type="project" value="UniProtKB-KW"/>
</dbReference>
<dbReference type="GO" id="GO:0005737">
    <property type="term" value="C:cytoplasm"/>
    <property type="evidence" value="ECO:0007669"/>
    <property type="project" value="TreeGrafter"/>
</dbReference>
<dbReference type="AlphaFoldDB" id="G5ACF3"/>
<dbReference type="InParanoid" id="G5ACF3"/>
<dbReference type="Gene3D" id="2.10.55.10">
    <property type="entry name" value="Leishmanolysin domain 3"/>
    <property type="match status" value="1"/>
</dbReference>
<accession>G5ACF3</accession>
<evidence type="ECO:0000256" key="8">
    <source>
        <dbReference type="PIRSR" id="PIRSR601577-2"/>
    </source>
</evidence>
<keyword evidence="3 8" id="KW-0479">Metal-binding</keyword>
<protein>
    <recommendedName>
        <fullName evidence="11">Leishmanolysin M8 metalloprotease</fullName>
    </recommendedName>
</protein>
<keyword evidence="6 8" id="KW-0482">Metalloprotease</keyword>
<evidence type="ECO:0000256" key="6">
    <source>
        <dbReference type="ARBA" id="ARBA00023049"/>
    </source>
</evidence>
<dbReference type="GO" id="GO:0004222">
    <property type="term" value="F:metalloendopeptidase activity"/>
    <property type="evidence" value="ECO:0007669"/>
    <property type="project" value="InterPro"/>
</dbReference>
<keyword evidence="10" id="KW-1185">Reference proteome</keyword>
<dbReference type="EMBL" id="JH159163">
    <property type="protein sequence ID" value="EGZ07027.1"/>
    <property type="molecule type" value="Genomic_DNA"/>
</dbReference>
<keyword evidence="4" id="KW-0378">Hydrolase</keyword>
<evidence type="ECO:0000256" key="5">
    <source>
        <dbReference type="ARBA" id="ARBA00022833"/>
    </source>
</evidence>
<dbReference type="SMR" id="G5ACF3"/>
<evidence type="ECO:0008006" key="11">
    <source>
        <dbReference type="Google" id="ProtNLM"/>
    </source>
</evidence>
<dbReference type="GO" id="GO:0016020">
    <property type="term" value="C:membrane"/>
    <property type="evidence" value="ECO:0007669"/>
    <property type="project" value="InterPro"/>
</dbReference>
<evidence type="ECO:0000256" key="3">
    <source>
        <dbReference type="ARBA" id="ARBA00022723"/>
    </source>
</evidence>
<dbReference type="Gene3D" id="3.10.170.20">
    <property type="match status" value="1"/>
</dbReference>
<reference evidence="9 10" key="1">
    <citation type="journal article" date="2006" name="Science">
        <title>Phytophthora genome sequences uncover evolutionary origins and mechanisms of pathogenesis.</title>
        <authorList>
            <person name="Tyler B.M."/>
            <person name="Tripathy S."/>
            <person name="Zhang X."/>
            <person name="Dehal P."/>
            <person name="Jiang R.H."/>
            <person name="Aerts A."/>
            <person name="Arredondo F.D."/>
            <person name="Baxter L."/>
            <person name="Bensasson D."/>
            <person name="Beynon J.L."/>
            <person name="Chapman J."/>
            <person name="Damasceno C.M."/>
            <person name="Dorrance A.E."/>
            <person name="Dou D."/>
            <person name="Dickerman A.W."/>
            <person name="Dubchak I.L."/>
            <person name="Garbelotto M."/>
            <person name="Gijzen M."/>
            <person name="Gordon S.G."/>
            <person name="Govers F."/>
            <person name="Grunwald N.J."/>
            <person name="Huang W."/>
            <person name="Ivors K.L."/>
            <person name="Jones R.W."/>
            <person name="Kamoun S."/>
            <person name="Krampis K."/>
            <person name="Lamour K.H."/>
            <person name="Lee M.K."/>
            <person name="McDonald W.H."/>
            <person name="Medina M."/>
            <person name="Meijer H.J."/>
            <person name="Nordberg E.K."/>
            <person name="Maclean D.J."/>
            <person name="Ospina-Giraldo M.D."/>
            <person name="Morris P.F."/>
            <person name="Phuntumart V."/>
            <person name="Putnam N.H."/>
            <person name="Rash S."/>
            <person name="Rose J.K."/>
            <person name="Sakihama Y."/>
            <person name="Salamov A.A."/>
            <person name="Savidor A."/>
            <person name="Scheuring C.F."/>
            <person name="Smith B.M."/>
            <person name="Sobral B.W."/>
            <person name="Terry A."/>
            <person name="Torto-Alalibo T.A."/>
            <person name="Win J."/>
            <person name="Xu Z."/>
            <person name="Zhang H."/>
            <person name="Grigoriev I.V."/>
            <person name="Rokhsar D.S."/>
            <person name="Boore J.L."/>
        </authorList>
    </citation>
    <scope>NUCLEOTIDE SEQUENCE [LARGE SCALE GENOMIC DNA]</scope>
    <source>
        <strain evidence="9 10">P6497</strain>
    </source>
</reference>
<dbReference type="Pfam" id="PF01457">
    <property type="entry name" value="Peptidase_M8"/>
    <property type="match status" value="2"/>
</dbReference>
<dbReference type="KEGG" id="psoj:PHYSODRAFT_530709"/>
<evidence type="ECO:0000256" key="1">
    <source>
        <dbReference type="ARBA" id="ARBA00005860"/>
    </source>
</evidence>
<organism evidence="9 10">
    <name type="scientific">Phytophthora sojae (strain P6497)</name>
    <name type="common">Soybean stem and root rot agent</name>
    <name type="synonym">Phytophthora megasperma f. sp. glycines</name>
    <dbReference type="NCBI Taxonomy" id="1094619"/>
    <lineage>
        <taxon>Eukaryota</taxon>
        <taxon>Sar</taxon>
        <taxon>Stramenopiles</taxon>
        <taxon>Oomycota</taxon>
        <taxon>Peronosporomycetes</taxon>
        <taxon>Peronosporales</taxon>
        <taxon>Peronosporaceae</taxon>
        <taxon>Phytophthora</taxon>
    </lineage>
</organism>
<feature type="active site" evidence="7">
    <location>
        <position position="100"/>
    </location>
</feature>
<dbReference type="RefSeq" id="XP_009537791.1">
    <property type="nucleotide sequence ID" value="XM_009539496.1"/>
</dbReference>
<dbReference type="PANTHER" id="PTHR10942">
    <property type="entry name" value="LEISHMANOLYSIN-LIKE PEPTIDASE"/>
    <property type="match status" value="1"/>
</dbReference>
<dbReference type="InterPro" id="IPR001577">
    <property type="entry name" value="Peptidase_M8"/>
</dbReference>
<evidence type="ECO:0000313" key="10">
    <source>
        <dbReference type="Proteomes" id="UP000002640"/>
    </source>
</evidence>
<keyword evidence="2" id="KW-0645">Protease</keyword>
<feature type="binding site" evidence="8">
    <location>
        <position position="99"/>
    </location>
    <ligand>
        <name>Zn(2+)</name>
        <dbReference type="ChEBI" id="CHEBI:29105"/>
        <note>catalytic</note>
    </ligand>
</feature>
<evidence type="ECO:0000256" key="4">
    <source>
        <dbReference type="ARBA" id="ARBA00022801"/>
    </source>
</evidence>
<dbReference type="GeneID" id="20661514"/>
<dbReference type="FunFam" id="3.90.132.10:FF:000005">
    <property type="entry name" value="Leishmanolysin metalloprotease M8"/>
    <property type="match status" value="1"/>
</dbReference>
<feature type="binding site" evidence="8">
    <location>
        <position position="205"/>
    </location>
    <ligand>
        <name>Zn(2+)</name>
        <dbReference type="ChEBI" id="CHEBI:29105"/>
        <note>catalytic</note>
    </ligand>
</feature>
<dbReference type="OMA" id="MVRHHVH"/>
<proteinExistence type="inferred from homology"/>
<evidence type="ECO:0000256" key="2">
    <source>
        <dbReference type="ARBA" id="ARBA00022670"/>
    </source>
</evidence>
<gene>
    <name evidence="9" type="ORF">PHYSODRAFT_530709</name>
</gene>